<dbReference type="InterPro" id="IPR002575">
    <property type="entry name" value="Aminoglycoside_PTrfase"/>
</dbReference>
<sequence>MVHDAGVVESVKPALAGEVAAEDLGRVRVVSRGPARRRSELYFLGLDGDAAGCRWVVKQPNSDSRQQDLAAPVSAEDQFRALCRLATHLEARRSAVSVPRPVAYVPEIGAYVMAYVPGPTVTALIRPDAVLRPGALLDGVRAAAAVLREVHALEPAVREVVDLTELGARLADEGPRMLSSAGLSVRHGWFDSRFPPMTSATGVKVVLHGDFAPENVVLTESGPCCLEPDLADKGWAEHDVVRFLLMLFDAPLFVTGSGLPQVDRLRRTAARVFLDAYYDDRPRSAALGPLLAAALAARWSTRHTDVVRRAPRLGRSRRWLLRRHFSRVLDEVTSPGWPDRLR</sequence>
<evidence type="ECO:0000259" key="1">
    <source>
        <dbReference type="Pfam" id="PF01636"/>
    </source>
</evidence>
<comment type="caution">
    <text evidence="2">The sequence shown here is derived from an EMBL/GenBank/DDBJ whole genome shotgun (WGS) entry which is preliminary data.</text>
</comment>
<keyword evidence="3" id="KW-1185">Reference proteome</keyword>
<accession>A0ABS7RER0</accession>
<evidence type="ECO:0000313" key="3">
    <source>
        <dbReference type="Proteomes" id="UP000754710"/>
    </source>
</evidence>
<dbReference type="Proteomes" id="UP000754710">
    <property type="component" value="Unassembled WGS sequence"/>
</dbReference>
<dbReference type="Pfam" id="PF01636">
    <property type="entry name" value="APH"/>
    <property type="match status" value="1"/>
</dbReference>
<proteinExistence type="predicted"/>
<organism evidence="2 3">
    <name type="scientific">Nocardioides jiangsuensis</name>
    <dbReference type="NCBI Taxonomy" id="2866161"/>
    <lineage>
        <taxon>Bacteria</taxon>
        <taxon>Bacillati</taxon>
        <taxon>Actinomycetota</taxon>
        <taxon>Actinomycetes</taxon>
        <taxon>Propionibacteriales</taxon>
        <taxon>Nocardioidaceae</taxon>
        <taxon>Nocardioides</taxon>
    </lineage>
</organism>
<dbReference type="SUPFAM" id="SSF56112">
    <property type="entry name" value="Protein kinase-like (PK-like)"/>
    <property type="match status" value="1"/>
</dbReference>
<dbReference type="RefSeq" id="WP_221023306.1">
    <property type="nucleotide sequence ID" value="NZ_JAIEZQ010000001.1"/>
</dbReference>
<evidence type="ECO:0000313" key="2">
    <source>
        <dbReference type="EMBL" id="MBY9073518.1"/>
    </source>
</evidence>
<name>A0ABS7RER0_9ACTN</name>
<gene>
    <name evidence="2" type="ORF">K1X13_01665</name>
</gene>
<protein>
    <submittedName>
        <fullName evidence="2">Aminoglycoside phosphotransferase family protein</fullName>
    </submittedName>
</protein>
<dbReference type="InterPro" id="IPR011009">
    <property type="entry name" value="Kinase-like_dom_sf"/>
</dbReference>
<reference evidence="2 3" key="1">
    <citation type="submission" date="2021-08" db="EMBL/GenBank/DDBJ databases">
        <title>Nocardioides bacterium WL0053 sp. nov., isolated from the sediment.</title>
        <authorList>
            <person name="Wang L."/>
            <person name="Zhang D."/>
            <person name="Zhang A."/>
        </authorList>
    </citation>
    <scope>NUCLEOTIDE SEQUENCE [LARGE SCALE GENOMIC DNA]</scope>
    <source>
        <strain evidence="2 3">WL0053</strain>
    </source>
</reference>
<dbReference type="EMBL" id="JAIEZQ010000001">
    <property type="protein sequence ID" value="MBY9073518.1"/>
    <property type="molecule type" value="Genomic_DNA"/>
</dbReference>
<feature type="domain" description="Aminoglycoside phosphotransferase" evidence="1">
    <location>
        <begin position="42"/>
        <end position="250"/>
    </location>
</feature>